<reference evidence="2" key="1">
    <citation type="submission" date="2017-12" db="EMBL/GenBank/DDBJ databases">
        <authorList>
            <person name="Diaz M."/>
        </authorList>
    </citation>
    <scope>NUCLEOTIDE SEQUENCE [LARGE SCALE GENOMIC DNA]</scope>
    <source>
        <strain evidence="2">FI11154</strain>
    </source>
</reference>
<accession>A0A2P9HDZ6</accession>
<dbReference type="AlphaFoldDB" id="A0A2P9HDZ6"/>
<evidence type="ECO:0000313" key="1">
    <source>
        <dbReference type="EMBL" id="SPL62326.1"/>
    </source>
</evidence>
<protein>
    <submittedName>
        <fullName evidence="1">Uncharacterized protein</fullName>
    </submittedName>
</protein>
<dbReference type="Proteomes" id="UP000246073">
    <property type="component" value="Unassembled WGS sequence"/>
</dbReference>
<proteinExistence type="predicted"/>
<evidence type="ECO:0000313" key="2">
    <source>
        <dbReference type="Proteomes" id="UP000246073"/>
    </source>
</evidence>
<gene>
    <name evidence="1" type="ORF">OHAE_5394</name>
</gene>
<sequence length="45" mass="4911">MAAASLFMAHVQVSLLLKQVLRPSLWITFKLHIQASSGVHHSAKG</sequence>
<dbReference type="EMBL" id="OOFM01000002">
    <property type="protein sequence ID" value="SPL62326.1"/>
    <property type="molecule type" value="Genomic_DNA"/>
</dbReference>
<name>A0A2P9HDZ6_9HYPH</name>
<organism evidence="1 2">
    <name type="scientific">Ochrobactrum soli</name>
    <dbReference type="NCBI Taxonomy" id="2448455"/>
    <lineage>
        <taxon>Bacteria</taxon>
        <taxon>Pseudomonadati</taxon>
        <taxon>Pseudomonadota</taxon>
        <taxon>Alphaproteobacteria</taxon>
        <taxon>Hyphomicrobiales</taxon>
        <taxon>Brucellaceae</taxon>
        <taxon>Brucella/Ochrobactrum group</taxon>
        <taxon>Ochrobactrum</taxon>
    </lineage>
</organism>